<dbReference type="PANTHER" id="PTHR47994:SF5">
    <property type="entry name" value="F14D16.11-RELATED"/>
    <property type="match status" value="1"/>
</dbReference>
<evidence type="ECO:0000256" key="1">
    <source>
        <dbReference type="ARBA" id="ARBA00004123"/>
    </source>
</evidence>
<sequence length="417" mass="45960">MGRKPCCDKVGLKKGPWTAEEDEKLVSFINTHGLGCWRAVPKLAGLLRCGKSCRLRWTNYLRPDLKRGIFAEAEEQLILELHASLGNRWSRIAAQLPGRTDNEIKNYWNTRLKKKLRHMGLDPSTHKPLNSQLADSPETSEVDCEQSEDEHMLTTSVDLPHAASKRNLQQELKKVPKEPVVQARKVDANKGELAAGHEQKQPLSPTSVIHRVKLDEDSEDSVLTARDDCQTQSGCSMPAKLSLPEGSAEGFPSLAWDGQRCDPVKSEMIATDVCNDTDSGVIDIPVLKSEQICAARSGELDGSTGVLFHDDNGPSSCQEFAKIYSQDTWGDFEALPLHPGDVVGGAFTGLLSEVEYAPHQWNGAGIQWSMEGGGHEHSSYEASALTPWQRASDCFYNSTPTPYTQELQQLAAILDEI</sequence>
<dbReference type="SUPFAM" id="SSF46689">
    <property type="entry name" value="Homeodomain-like"/>
    <property type="match status" value="1"/>
</dbReference>
<dbReference type="SMART" id="SM00717">
    <property type="entry name" value="SANT"/>
    <property type="match status" value="2"/>
</dbReference>
<keyword evidence="3" id="KW-0238">DNA-binding</keyword>
<dbReference type="PROSITE" id="PS51294">
    <property type="entry name" value="HTH_MYB"/>
    <property type="match status" value="2"/>
</dbReference>
<dbReference type="CDD" id="cd00167">
    <property type="entry name" value="SANT"/>
    <property type="match status" value="2"/>
</dbReference>
<evidence type="ECO:0000259" key="6">
    <source>
        <dbReference type="PROSITE" id="PS50090"/>
    </source>
</evidence>
<comment type="subcellular location">
    <subcellularLocation>
        <location evidence="1">Nucleus</location>
    </subcellularLocation>
</comment>
<feature type="compositionally biased region" description="Acidic residues" evidence="5">
    <location>
        <begin position="138"/>
        <end position="148"/>
    </location>
</feature>
<feature type="domain" description="Myb-like" evidence="6">
    <location>
        <begin position="62"/>
        <end position="112"/>
    </location>
</feature>
<evidence type="ECO:0000313" key="9">
    <source>
        <dbReference type="Proteomes" id="UP001497444"/>
    </source>
</evidence>
<feature type="domain" description="Myb-like" evidence="6">
    <location>
        <begin position="9"/>
        <end position="61"/>
    </location>
</feature>
<dbReference type="InterPro" id="IPR009057">
    <property type="entry name" value="Homeodomain-like_sf"/>
</dbReference>
<evidence type="ECO:0000256" key="5">
    <source>
        <dbReference type="SAM" id="MobiDB-lite"/>
    </source>
</evidence>
<dbReference type="InterPro" id="IPR015495">
    <property type="entry name" value="Myb_TF_plants"/>
</dbReference>
<feature type="compositionally biased region" description="Polar residues" evidence="5">
    <location>
        <begin position="127"/>
        <end position="137"/>
    </location>
</feature>
<reference evidence="8" key="1">
    <citation type="submission" date="2024-02" db="EMBL/GenBank/DDBJ databases">
        <authorList>
            <consortium name="ELIXIR-Norway"/>
            <consortium name="Elixir Norway"/>
        </authorList>
    </citation>
    <scope>NUCLEOTIDE SEQUENCE</scope>
</reference>
<feature type="region of interest" description="Disordered" evidence="5">
    <location>
        <begin position="120"/>
        <end position="153"/>
    </location>
</feature>
<name>A0ABP0WER2_9BRYO</name>
<dbReference type="Pfam" id="PF00249">
    <property type="entry name" value="Myb_DNA-binding"/>
    <property type="match status" value="2"/>
</dbReference>
<keyword evidence="4" id="KW-0539">Nucleus</keyword>
<feature type="domain" description="HTH myb-type" evidence="7">
    <location>
        <begin position="9"/>
        <end position="61"/>
    </location>
</feature>
<dbReference type="Gene3D" id="1.10.10.60">
    <property type="entry name" value="Homeodomain-like"/>
    <property type="match status" value="2"/>
</dbReference>
<proteinExistence type="predicted"/>
<evidence type="ECO:0000256" key="3">
    <source>
        <dbReference type="ARBA" id="ARBA00023125"/>
    </source>
</evidence>
<dbReference type="Proteomes" id="UP001497444">
    <property type="component" value="Chromosome 17"/>
</dbReference>
<dbReference type="PANTHER" id="PTHR47994">
    <property type="entry name" value="F14D16.11-RELATED"/>
    <property type="match status" value="1"/>
</dbReference>
<evidence type="ECO:0000256" key="4">
    <source>
        <dbReference type="ARBA" id="ARBA00023242"/>
    </source>
</evidence>
<dbReference type="PROSITE" id="PS50090">
    <property type="entry name" value="MYB_LIKE"/>
    <property type="match status" value="2"/>
</dbReference>
<dbReference type="InterPro" id="IPR001005">
    <property type="entry name" value="SANT/Myb"/>
</dbReference>
<keyword evidence="9" id="KW-1185">Reference proteome</keyword>
<gene>
    <name evidence="8" type="ORF">CSSPJE1EN1_LOCUS10819</name>
</gene>
<dbReference type="InterPro" id="IPR017930">
    <property type="entry name" value="Myb_dom"/>
</dbReference>
<dbReference type="EMBL" id="OZ020112">
    <property type="protein sequence ID" value="CAK9265341.1"/>
    <property type="molecule type" value="Genomic_DNA"/>
</dbReference>
<evidence type="ECO:0000313" key="8">
    <source>
        <dbReference type="EMBL" id="CAK9265341.1"/>
    </source>
</evidence>
<evidence type="ECO:0000256" key="2">
    <source>
        <dbReference type="ARBA" id="ARBA00022737"/>
    </source>
</evidence>
<protein>
    <submittedName>
        <fullName evidence="8">Uncharacterized protein</fullName>
    </submittedName>
</protein>
<evidence type="ECO:0000259" key="7">
    <source>
        <dbReference type="PROSITE" id="PS51294"/>
    </source>
</evidence>
<accession>A0ABP0WER2</accession>
<feature type="domain" description="HTH myb-type" evidence="7">
    <location>
        <begin position="62"/>
        <end position="116"/>
    </location>
</feature>
<organism evidence="8 9">
    <name type="scientific">Sphagnum jensenii</name>
    <dbReference type="NCBI Taxonomy" id="128206"/>
    <lineage>
        <taxon>Eukaryota</taxon>
        <taxon>Viridiplantae</taxon>
        <taxon>Streptophyta</taxon>
        <taxon>Embryophyta</taxon>
        <taxon>Bryophyta</taxon>
        <taxon>Sphagnophytina</taxon>
        <taxon>Sphagnopsida</taxon>
        <taxon>Sphagnales</taxon>
        <taxon>Sphagnaceae</taxon>
        <taxon>Sphagnum</taxon>
    </lineage>
</organism>
<keyword evidence="2" id="KW-0677">Repeat</keyword>
<feature type="region of interest" description="Disordered" evidence="5">
    <location>
        <begin position="227"/>
        <end position="246"/>
    </location>
</feature>